<dbReference type="Pfam" id="PF17917">
    <property type="entry name" value="RT_RNaseH"/>
    <property type="match status" value="1"/>
</dbReference>
<dbReference type="SUPFAM" id="SSF56672">
    <property type="entry name" value="DNA/RNA polymerases"/>
    <property type="match status" value="1"/>
</dbReference>
<keyword evidence="9" id="KW-1185">Reference proteome</keyword>
<proteinExistence type="predicted"/>
<evidence type="ECO:0000256" key="3">
    <source>
        <dbReference type="ARBA" id="ARBA00022722"/>
    </source>
</evidence>
<evidence type="ECO:0000313" key="9">
    <source>
        <dbReference type="Proteomes" id="UP000299102"/>
    </source>
</evidence>
<dbReference type="GO" id="GO:0016787">
    <property type="term" value="F:hydrolase activity"/>
    <property type="evidence" value="ECO:0007669"/>
    <property type="project" value="UniProtKB-KW"/>
</dbReference>
<sequence length="388" mass="44801">MLNARTIPGRYPIRHIQDFHNITGSKVFSTIDLVKAYNQIPINGEDIPKTAITTPFGLYEFPHVIFGLRNAGQTFQRFVDEFTSGVNFCFAYLDDFLVYSKDEEENENLLKQIYDRMREYGMLINTSKCVFGAHIVAFLGYNISAKEAKPLEQKVESIINFVILKTVKELRRFLGMINFYCHFIPDAARIQAPLNAHKFSPAQRNYSPYDRELIAIYGAKKHFRHILEARDFVIYTDHKPLCHAFKTRKDKCSPRQYRHLDFISQFSTDIRHISGRGNVVADTLSRIEHLDNIADFVKLANAQQSDPELKQILKNGCVLQLQKIHVPGTKTDLYCNFSTPAQRPFVPIILPRQIFNCLHFLSYPGSNAISKLVAERYVWPGIRKDCRD</sequence>
<gene>
    <name evidence="8" type="ORF">EVAR_102361_1</name>
</gene>
<dbReference type="CDD" id="cd09274">
    <property type="entry name" value="RNase_HI_RT_Ty3"/>
    <property type="match status" value="1"/>
</dbReference>
<dbReference type="InterPro" id="IPR043128">
    <property type="entry name" value="Rev_trsase/Diguanyl_cyclase"/>
</dbReference>
<keyword evidence="2" id="KW-0548">Nucleotidyltransferase</keyword>
<keyword evidence="1" id="KW-0808">Transferase</keyword>
<keyword evidence="5" id="KW-0378">Hydrolase</keyword>
<dbReference type="EMBL" id="BGZK01000862">
    <property type="protein sequence ID" value="GBP63197.1"/>
    <property type="molecule type" value="Genomic_DNA"/>
</dbReference>
<keyword evidence="3" id="KW-0540">Nuclease</keyword>
<reference evidence="8 9" key="1">
    <citation type="journal article" date="2019" name="Commun. Biol.">
        <title>The bagworm genome reveals a unique fibroin gene that provides high tensile strength.</title>
        <authorList>
            <person name="Kono N."/>
            <person name="Nakamura H."/>
            <person name="Ohtoshi R."/>
            <person name="Tomita M."/>
            <person name="Numata K."/>
            <person name="Arakawa K."/>
        </authorList>
    </citation>
    <scope>NUCLEOTIDE SEQUENCE [LARGE SCALE GENOMIC DNA]</scope>
</reference>
<dbReference type="GO" id="GO:0003964">
    <property type="term" value="F:RNA-directed DNA polymerase activity"/>
    <property type="evidence" value="ECO:0007669"/>
    <property type="project" value="UniProtKB-KW"/>
</dbReference>
<dbReference type="GO" id="GO:0004519">
    <property type="term" value="F:endonuclease activity"/>
    <property type="evidence" value="ECO:0007669"/>
    <property type="project" value="UniProtKB-KW"/>
</dbReference>
<evidence type="ECO:0000313" key="8">
    <source>
        <dbReference type="EMBL" id="GBP63197.1"/>
    </source>
</evidence>
<dbReference type="AlphaFoldDB" id="A0A4C1XLP6"/>
<dbReference type="PANTHER" id="PTHR37984:SF5">
    <property type="entry name" value="PROTEIN NYNRIN-LIKE"/>
    <property type="match status" value="1"/>
</dbReference>
<feature type="domain" description="Reverse transcriptase" evidence="7">
    <location>
        <begin position="1"/>
        <end position="143"/>
    </location>
</feature>
<dbReference type="Pfam" id="PF00078">
    <property type="entry name" value="RVT_1"/>
    <property type="match status" value="1"/>
</dbReference>
<protein>
    <recommendedName>
        <fullName evidence="7">Reverse transcriptase domain-containing protein</fullName>
    </recommendedName>
</protein>
<accession>A0A4C1XLP6</accession>
<evidence type="ECO:0000256" key="4">
    <source>
        <dbReference type="ARBA" id="ARBA00022759"/>
    </source>
</evidence>
<dbReference type="PANTHER" id="PTHR37984">
    <property type="entry name" value="PROTEIN CBG26694"/>
    <property type="match status" value="1"/>
</dbReference>
<evidence type="ECO:0000256" key="5">
    <source>
        <dbReference type="ARBA" id="ARBA00022801"/>
    </source>
</evidence>
<dbReference type="InterPro" id="IPR043502">
    <property type="entry name" value="DNA/RNA_pol_sf"/>
</dbReference>
<dbReference type="InterPro" id="IPR000477">
    <property type="entry name" value="RT_dom"/>
</dbReference>
<evidence type="ECO:0000256" key="6">
    <source>
        <dbReference type="ARBA" id="ARBA00022918"/>
    </source>
</evidence>
<dbReference type="InterPro" id="IPR050951">
    <property type="entry name" value="Retrovirus_Pol_polyprotein"/>
</dbReference>
<dbReference type="PROSITE" id="PS50878">
    <property type="entry name" value="RT_POL"/>
    <property type="match status" value="1"/>
</dbReference>
<evidence type="ECO:0000259" key="7">
    <source>
        <dbReference type="PROSITE" id="PS50878"/>
    </source>
</evidence>
<dbReference type="Proteomes" id="UP000299102">
    <property type="component" value="Unassembled WGS sequence"/>
</dbReference>
<dbReference type="STRING" id="151549.A0A4C1XLP6"/>
<dbReference type="Gene3D" id="3.30.70.270">
    <property type="match status" value="2"/>
</dbReference>
<name>A0A4C1XLP6_EUMVA</name>
<dbReference type="OrthoDB" id="41323at2759"/>
<keyword evidence="4" id="KW-0255">Endonuclease</keyword>
<comment type="caution">
    <text evidence="8">The sequence shown here is derived from an EMBL/GenBank/DDBJ whole genome shotgun (WGS) entry which is preliminary data.</text>
</comment>
<organism evidence="8 9">
    <name type="scientific">Eumeta variegata</name>
    <name type="common">Bagworm moth</name>
    <name type="synonym">Eumeta japonica</name>
    <dbReference type="NCBI Taxonomy" id="151549"/>
    <lineage>
        <taxon>Eukaryota</taxon>
        <taxon>Metazoa</taxon>
        <taxon>Ecdysozoa</taxon>
        <taxon>Arthropoda</taxon>
        <taxon>Hexapoda</taxon>
        <taxon>Insecta</taxon>
        <taxon>Pterygota</taxon>
        <taxon>Neoptera</taxon>
        <taxon>Endopterygota</taxon>
        <taxon>Lepidoptera</taxon>
        <taxon>Glossata</taxon>
        <taxon>Ditrysia</taxon>
        <taxon>Tineoidea</taxon>
        <taxon>Psychidae</taxon>
        <taxon>Oiketicinae</taxon>
        <taxon>Eumeta</taxon>
    </lineage>
</organism>
<evidence type="ECO:0000256" key="2">
    <source>
        <dbReference type="ARBA" id="ARBA00022695"/>
    </source>
</evidence>
<dbReference type="CDD" id="cd01647">
    <property type="entry name" value="RT_LTR"/>
    <property type="match status" value="1"/>
</dbReference>
<evidence type="ECO:0000256" key="1">
    <source>
        <dbReference type="ARBA" id="ARBA00022679"/>
    </source>
</evidence>
<dbReference type="InterPro" id="IPR041373">
    <property type="entry name" value="RT_RNaseH"/>
</dbReference>
<keyword evidence="6" id="KW-0695">RNA-directed DNA polymerase</keyword>